<evidence type="ECO:0000256" key="5">
    <source>
        <dbReference type="ARBA" id="ARBA00022840"/>
    </source>
</evidence>
<proteinExistence type="inferred from homology"/>
<feature type="domain" description="RecA-like N-terminal" evidence="9">
    <location>
        <begin position="5"/>
        <end position="77"/>
    </location>
</feature>
<evidence type="ECO:0000256" key="4">
    <source>
        <dbReference type="ARBA" id="ARBA00022763"/>
    </source>
</evidence>
<accession>A0A0V8DLG3</accession>
<evidence type="ECO:0000313" key="10">
    <source>
        <dbReference type="EMBL" id="KSU14319.1"/>
    </source>
</evidence>
<dbReference type="InterPro" id="IPR013765">
    <property type="entry name" value="DNA_recomb/repair_RecA"/>
</dbReference>
<dbReference type="SUPFAM" id="SSF52540">
    <property type="entry name" value="P-loop containing nucleoside triphosphate hydrolases"/>
    <property type="match status" value="1"/>
</dbReference>
<dbReference type="InterPro" id="IPR027417">
    <property type="entry name" value="P-loop_NTPase"/>
</dbReference>
<comment type="similarity">
    <text evidence="1">Belongs to the RecA family.</text>
</comment>
<keyword evidence="6" id="KW-0233">DNA recombination</keyword>
<organism evidence="10 11">
    <name type="scientific">Lactococcus lactis subsp. lactis</name>
    <name type="common">Streptococcus lactis</name>
    <dbReference type="NCBI Taxonomy" id="1360"/>
    <lineage>
        <taxon>Bacteria</taxon>
        <taxon>Bacillati</taxon>
        <taxon>Bacillota</taxon>
        <taxon>Bacilli</taxon>
        <taxon>Lactobacillales</taxon>
        <taxon>Streptococcaceae</taxon>
        <taxon>Lactococcus</taxon>
    </lineage>
</organism>
<comment type="caution">
    <text evidence="10">The sequence shown here is derived from an EMBL/GenBank/DDBJ whole genome shotgun (WGS) entry which is preliminary data.</text>
</comment>
<dbReference type="PANTHER" id="PTHR45900:SF1">
    <property type="entry name" value="MITOCHONDRIAL DNA REPAIR PROTEIN RECA HOMOLOG-RELATED"/>
    <property type="match status" value="1"/>
</dbReference>
<dbReference type="GO" id="GO:0003697">
    <property type="term" value="F:single-stranded DNA binding"/>
    <property type="evidence" value="ECO:0007669"/>
    <property type="project" value="InterPro"/>
</dbReference>
<sequence>MLTPDTKYTEDIGVKSESLIFAQPDTGEEAFYIIIEFVKTGAFDLIVVDSVAALTPDLKIEVFQVSRLKRCQNRSLSSFQKLIRLRPSSIKPVQP</sequence>
<evidence type="ECO:0000313" key="11">
    <source>
        <dbReference type="Proteomes" id="UP000053612"/>
    </source>
</evidence>
<evidence type="ECO:0000256" key="8">
    <source>
        <dbReference type="ARBA" id="ARBA00023236"/>
    </source>
</evidence>
<dbReference type="GO" id="GO:0006281">
    <property type="term" value="P:DNA repair"/>
    <property type="evidence" value="ECO:0007669"/>
    <property type="project" value="UniProtKB-KW"/>
</dbReference>
<evidence type="ECO:0000256" key="3">
    <source>
        <dbReference type="ARBA" id="ARBA00022741"/>
    </source>
</evidence>
<dbReference type="RefSeq" id="WP_058225418.1">
    <property type="nucleotide sequence ID" value="NZ_LKLS01000214.1"/>
</dbReference>
<gene>
    <name evidence="10" type="ORF">LMG9449_2560</name>
</gene>
<dbReference type="AlphaFoldDB" id="A0A0V8DLG3"/>
<dbReference type="Pfam" id="PF00154">
    <property type="entry name" value="RecA_N"/>
    <property type="match status" value="1"/>
</dbReference>
<dbReference type="InterPro" id="IPR049428">
    <property type="entry name" value="RecA-like_N"/>
</dbReference>
<keyword evidence="5" id="KW-0067">ATP-binding</keyword>
<keyword evidence="3" id="KW-0547">Nucleotide-binding</keyword>
<keyword evidence="8" id="KW-0742">SOS response</keyword>
<reference evidence="11" key="1">
    <citation type="submission" date="2015-10" db="EMBL/GenBank/DDBJ databases">
        <title>Draft Genome Sequences of 11 Lactococcus lactis subspecies cremoris strains.</title>
        <authorList>
            <person name="Wels M."/>
            <person name="Backus L."/>
            <person name="Boekhorst J."/>
            <person name="Dijkstra A."/>
            <person name="Beerthuizen M."/>
            <person name="Kelly W."/>
            <person name="Siezen R."/>
            <person name="Bachmann H."/>
            <person name="Van Hijum S."/>
        </authorList>
    </citation>
    <scope>NUCLEOTIDE SEQUENCE [LARGE SCALE GENOMIC DNA]</scope>
    <source>
        <strain evidence="11">LMG9449</strain>
    </source>
</reference>
<evidence type="ECO:0000256" key="6">
    <source>
        <dbReference type="ARBA" id="ARBA00023172"/>
    </source>
</evidence>
<evidence type="ECO:0000256" key="7">
    <source>
        <dbReference type="ARBA" id="ARBA00023204"/>
    </source>
</evidence>
<evidence type="ECO:0000256" key="2">
    <source>
        <dbReference type="ARBA" id="ARBA00015553"/>
    </source>
</evidence>
<evidence type="ECO:0000259" key="9">
    <source>
        <dbReference type="Pfam" id="PF00154"/>
    </source>
</evidence>
<dbReference type="PANTHER" id="PTHR45900">
    <property type="entry name" value="RECA"/>
    <property type="match status" value="1"/>
</dbReference>
<dbReference type="GO" id="GO:0009432">
    <property type="term" value="P:SOS response"/>
    <property type="evidence" value="ECO:0007669"/>
    <property type="project" value="UniProtKB-KW"/>
</dbReference>
<dbReference type="Proteomes" id="UP000053612">
    <property type="component" value="Unassembled WGS sequence"/>
</dbReference>
<name>A0A0V8DLG3_LACLL</name>
<dbReference type="PATRIC" id="fig|1360.109.peg.539"/>
<dbReference type="Gene3D" id="3.40.50.300">
    <property type="entry name" value="P-loop containing nucleotide triphosphate hydrolases"/>
    <property type="match status" value="1"/>
</dbReference>
<dbReference type="EMBL" id="LKLS01000214">
    <property type="protein sequence ID" value="KSU14319.1"/>
    <property type="molecule type" value="Genomic_DNA"/>
</dbReference>
<keyword evidence="7" id="KW-0234">DNA repair</keyword>
<dbReference type="GO" id="GO:0005524">
    <property type="term" value="F:ATP binding"/>
    <property type="evidence" value="ECO:0007669"/>
    <property type="project" value="UniProtKB-KW"/>
</dbReference>
<protein>
    <recommendedName>
        <fullName evidence="2">Protein RecA</fullName>
    </recommendedName>
</protein>
<evidence type="ECO:0000256" key="1">
    <source>
        <dbReference type="ARBA" id="ARBA00009391"/>
    </source>
</evidence>
<keyword evidence="4" id="KW-0227">DNA damage</keyword>
<dbReference type="GO" id="GO:0006310">
    <property type="term" value="P:DNA recombination"/>
    <property type="evidence" value="ECO:0007669"/>
    <property type="project" value="UniProtKB-KW"/>
</dbReference>